<evidence type="ECO:0000256" key="2">
    <source>
        <dbReference type="SAM" id="Phobius"/>
    </source>
</evidence>
<reference evidence="3 4" key="1">
    <citation type="submission" date="2017-07" db="EMBL/GenBank/DDBJ databases">
        <title>Draft whole genome sequences of clinical Proprionibacteriaceae strains.</title>
        <authorList>
            <person name="Bernier A.-M."/>
            <person name="Bernard K."/>
            <person name="Domingo M.-C."/>
        </authorList>
    </citation>
    <scope>NUCLEOTIDE SEQUENCE [LARGE SCALE GENOMIC DNA]</scope>
    <source>
        <strain evidence="3 4">NML 130396</strain>
    </source>
</reference>
<evidence type="ECO:0000313" key="3">
    <source>
        <dbReference type="EMBL" id="OYO20842.1"/>
    </source>
</evidence>
<comment type="caution">
    <text evidence="3">The sequence shown here is derived from an EMBL/GenBank/DDBJ whole genome shotgun (WGS) entry which is preliminary data.</text>
</comment>
<name>A0A255GZN2_9ACTN</name>
<feature type="transmembrane region" description="Helical" evidence="2">
    <location>
        <begin position="186"/>
        <end position="207"/>
    </location>
</feature>
<feature type="transmembrane region" description="Helical" evidence="2">
    <location>
        <begin position="237"/>
        <end position="257"/>
    </location>
</feature>
<dbReference type="AlphaFoldDB" id="A0A255GZN2"/>
<feature type="transmembrane region" description="Helical" evidence="2">
    <location>
        <begin position="380"/>
        <end position="400"/>
    </location>
</feature>
<feature type="transmembrane region" description="Helical" evidence="2">
    <location>
        <begin position="74"/>
        <end position="102"/>
    </location>
</feature>
<keyword evidence="4" id="KW-1185">Reference proteome</keyword>
<feature type="transmembrane region" description="Helical" evidence="2">
    <location>
        <begin position="534"/>
        <end position="555"/>
    </location>
</feature>
<evidence type="ECO:0000256" key="1">
    <source>
        <dbReference type="SAM" id="MobiDB-lite"/>
    </source>
</evidence>
<keyword evidence="2" id="KW-0472">Membrane</keyword>
<feature type="transmembrane region" description="Helical" evidence="2">
    <location>
        <begin position="153"/>
        <end position="174"/>
    </location>
</feature>
<dbReference type="EMBL" id="NMVQ01000023">
    <property type="protein sequence ID" value="OYO20842.1"/>
    <property type="molecule type" value="Genomic_DNA"/>
</dbReference>
<accession>A0A255GZN2</accession>
<organism evidence="3 4">
    <name type="scientific">Enemella dayhoffiae</name>
    <dbReference type="NCBI Taxonomy" id="2016507"/>
    <lineage>
        <taxon>Bacteria</taxon>
        <taxon>Bacillati</taxon>
        <taxon>Actinomycetota</taxon>
        <taxon>Actinomycetes</taxon>
        <taxon>Propionibacteriales</taxon>
        <taxon>Propionibacteriaceae</taxon>
        <taxon>Enemella</taxon>
    </lineage>
</organism>
<evidence type="ECO:0000313" key="4">
    <source>
        <dbReference type="Proteomes" id="UP000216311"/>
    </source>
</evidence>
<feature type="transmembrane region" description="Helical" evidence="2">
    <location>
        <begin position="37"/>
        <end position="62"/>
    </location>
</feature>
<feature type="transmembrane region" description="Helical" evidence="2">
    <location>
        <begin position="502"/>
        <end position="522"/>
    </location>
</feature>
<keyword evidence="2" id="KW-1133">Transmembrane helix</keyword>
<proteinExistence type="predicted"/>
<feature type="transmembrane region" description="Helical" evidence="2">
    <location>
        <begin position="108"/>
        <end position="141"/>
    </location>
</feature>
<sequence>MAAIMRVLWYAFLVGCARVLIDPVREGRPRGGEWPGWLRPVLVLAAAAYALAGGLVLASGWIRANDRLITDGNLVIGAWTVTALYWLMVLTLALLATALLHVHPLIRVLGLLLIGLVLMLISVAPGPLPILVALSCFLALVGFTVARARRRPAWFEFPVVLLLLVTAVFGAMALGQRDVLGIDTRIQSLLGLITVTMLFALPTLVLAGYSLAEIPVRVAEAIGEGVRREFGPRPGSGLWVLLAVATAVTAWDIVSGITEAEWDWRWESWLSSALAVALTAALVAVLLGRRRPAAAPAVSEAYGSLGYPIAIGLISFLVVGTVGLFAGTLIGMIGLPGGTEFGQLVTGWMTSEKAVAATRCLVALAVLLLAIRRLRGGDRVTVVPAAAFVVLVGGGTLALWTGGRFALAWSVETITAWCALAALLRLAWAAARGRAGEALWPTLIVLLITVGVGRREVLAEPASLAAGVSGMAVLLLGLLWRLFTDASITRGESRAFPKVTRVLLYAANSLLAVLTLAVVAVSRADLPTLDLDNFAAMGLNLIGAPLLLGALLVALTRPLSTEGGFPDASRDSANGSGGVGGIAPDRVHTPLPPQPGT</sequence>
<feature type="transmembrane region" description="Helical" evidence="2">
    <location>
        <begin position="406"/>
        <end position="426"/>
    </location>
</feature>
<dbReference type="Proteomes" id="UP000216311">
    <property type="component" value="Unassembled WGS sequence"/>
</dbReference>
<protein>
    <submittedName>
        <fullName evidence="3">Uncharacterized protein</fullName>
    </submittedName>
</protein>
<gene>
    <name evidence="3" type="ORF">CGZ93_11475</name>
</gene>
<feature type="transmembrane region" description="Helical" evidence="2">
    <location>
        <begin position="309"/>
        <end position="334"/>
    </location>
</feature>
<feature type="transmembrane region" description="Helical" evidence="2">
    <location>
        <begin position="461"/>
        <end position="482"/>
    </location>
</feature>
<feature type="transmembrane region" description="Helical" evidence="2">
    <location>
        <begin position="269"/>
        <end position="288"/>
    </location>
</feature>
<feature type="transmembrane region" description="Helical" evidence="2">
    <location>
        <begin position="438"/>
        <end position="455"/>
    </location>
</feature>
<feature type="region of interest" description="Disordered" evidence="1">
    <location>
        <begin position="563"/>
        <end position="597"/>
    </location>
</feature>
<keyword evidence="2" id="KW-0812">Transmembrane</keyword>
<feature type="transmembrane region" description="Helical" evidence="2">
    <location>
        <begin position="354"/>
        <end position="371"/>
    </location>
</feature>